<dbReference type="GO" id="GO:0005615">
    <property type="term" value="C:extracellular space"/>
    <property type="evidence" value="ECO:0007669"/>
    <property type="project" value="TreeGrafter"/>
</dbReference>
<comment type="catalytic activity">
    <reaction evidence="9 10">
        <text>2 R'C(R)SH + O2 = R'C(R)S-S(R)CR' + H2O2</text>
        <dbReference type="Rhea" id="RHEA:17357"/>
        <dbReference type="ChEBI" id="CHEBI:15379"/>
        <dbReference type="ChEBI" id="CHEBI:16240"/>
        <dbReference type="ChEBI" id="CHEBI:16520"/>
        <dbReference type="ChEBI" id="CHEBI:17412"/>
        <dbReference type="EC" id="1.8.3.2"/>
    </reaction>
</comment>
<comment type="cofactor">
    <cofactor evidence="1 10">
        <name>FAD</name>
        <dbReference type="ChEBI" id="CHEBI:57692"/>
    </cofactor>
</comment>
<dbReference type="OrthoDB" id="59470at2759"/>
<comment type="caution">
    <text evidence="14">The sequence shown here is derived from an EMBL/GenBank/DDBJ whole genome shotgun (WGS) entry which is preliminary data.</text>
</comment>
<keyword evidence="8" id="KW-0325">Glycoprotein</keyword>
<feature type="signal peptide" evidence="11">
    <location>
        <begin position="1"/>
        <end position="22"/>
    </location>
</feature>
<evidence type="ECO:0000256" key="10">
    <source>
        <dbReference type="RuleBase" id="RU371123"/>
    </source>
</evidence>
<sequence length="567" mass="65324">MEDRRIFSLLNIILFCMPALNARIHHPVTVDTVLFDPKKGVEILEASNFTEVVFNSKFNRVVVFYQATCGTCKKFAPVFQKLSDYCKEWDQLVKFSSVACSNIKNKPICQRFGIVRVPTLLFFHKDFSGKEKPIDIQSGKDVMLGNIARSLANYYQRKQDSLSDWPNLLPLKNDEFRNECKKHPKMFIIITNDQSEKRVGPLAVLNSVKMKNAHVRWMHDYDAQFLKFENHPSLLQTNTDCTETTLLSSKQRNDFNKLIADKVDYKTDNLFAPIDGKIIMEPSKKPVIGKPIIPNGLHEQDLESSLYHTLWQEISRLKHLNASSLNIAKRYIKSLMYVPYRKQVLKFLGEIDSELSEYSTISTDHFTQILEKNLHSKSYVPKRIVWAGCSGSKPEFRGYPCSLWMTFHAMTIGGLNKTDVAQIVRNIRDYVVNFFSCTKCAQNFEKETADLDKSIGKTDKDAVLYLWRIHNHVNERLSKEKDSLVDPRHPKLQFPGKTLCKECRIDDNADTFKEDVVFNFLQDFYGEVISNRASINYGKATNNKASFNTAWFTNILGVIVLLFLTNL</sequence>
<dbReference type="EMBL" id="CAJFCJ010000004">
    <property type="protein sequence ID" value="CAD5113897.1"/>
    <property type="molecule type" value="Genomic_DNA"/>
</dbReference>
<reference evidence="14 15" key="1">
    <citation type="submission" date="2020-08" db="EMBL/GenBank/DDBJ databases">
        <authorList>
            <person name="Hejnol A."/>
        </authorList>
    </citation>
    <scope>NUCLEOTIDE SEQUENCE [LARGE SCALE GENOMIC DNA]</scope>
</reference>
<dbReference type="InterPro" id="IPR036774">
    <property type="entry name" value="ERV/ALR_sulphydryl_oxid_sf"/>
</dbReference>
<evidence type="ECO:0000256" key="4">
    <source>
        <dbReference type="ARBA" id="ARBA00022729"/>
    </source>
</evidence>
<evidence type="ECO:0000259" key="13">
    <source>
        <dbReference type="PROSITE" id="PS51352"/>
    </source>
</evidence>
<dbReference type="GO" id="GO:0000139">
    <property type="term" value="C:Golgi membrane"/>
    <property type="evidence" value="ECO:0007669"/>
    <property type="project" value="TreeGrafter"/>
</dbReference>
<keyword evidence="4 11" id="KW-0732">Signal</keyword>
<dbReference type="InterPro" id="IPR040986">
    <property type="entry name" value="QSOX_FAD-bd_dom"/>
</dbReference>
<keyword evidence="7" id="KW-1015">Disulfide bond</keyword>
<dbReference type="PANTHER" id="PTHR22897">
    <property type="entry name" value="QUIESCIN Q6-RELATED SULFHYDRYL OXIDASE"/>
    <property type="match status" value="1"/>
</dbReference>
<evidence type="ECO:0000256" key="1">
    <source>
        <dbReference type="ARBA" id="ARBA00001974"/>
    </source>
</evidence>
<feature type="domain" description="ERV/ALR sulfhydryl oxidase" evidence="12">
    <location>
        <begin position="392"/>
        <end position="493"/>
    </location>
</feature>
<dbReference type="InterPro" id="IPR017937">
    <property type="entry name" value="Thioredoxin_CS"/>
</dbReference>
<evidence type="ECO:0000256" key="8">
    <source>
        <dbReference type="ARBA" id="ARBA00023180"/>
    </source>
</evidence>
<dbReference type="InterPro" id="IPR036249">
    <property type="entry name" value="Thioredoxin-like_sf"/>
</dbReference>
<dbReference type="GO" id="GO:0003756">
    <property type="term" value="F:protein disulfide isomerase activity"/>
    <property type="evidence" value="ECO:0007669"/>
    <property type="project" value="TreeGrafter"/>
</dbReference>
<organism evidence="14 15">
    <name type="scientific">Dimorphilus gyrociliatus</name>
    <dbReference type="NCBI Taxonomy" id="2664684"/>
    <lineage>
        <taxon>Eukaryota</taxon>
        <taxon>Metazoa</taxon>
        <taxon>Spiralia</taxon>
        <taxon>Lophotrochozoa</taxon>
        <taxon>Annelida</taxon>
        <taxon>Polychaeta</taxon>
        <taxon>Polychaeta incertae sedis</taxon>
        <taxon>Dinophilidae</taxon>
        <taxon>Dimorphilus</taxon>
    </lineage>
</organism>
<evidence type="ECO:0000256" key="6">
    <source>
        <dbReference type="ARBA" id="ARBA00023002"/>
    </source>
</evidence>
<dbReference type="GO" id="GO:0006457">
    <property type="term" value="P:protein folding"/>
    <property type="evidence" value="ECO:0007669"/>
    <property type="project" value="TreeGrafter"/>
</dbReference>
<feature type="domain" description="Thioredoxin" evidence="13">
    <location>
        <begin position="6"/>
        <end position="164"/>
    </location>
</feature>
<dbReference type="EC" id="1.8.3.2" evidence="10"/>
<evidence type="ECO:0000256" key="9">
    <source>
        <dbReference type="ARBA" id="ARBA00048864"/>
    </source>
</evidence>
<proteinExistence type="inferred from homology"/>
<dbReference type="Gene3D" id="1.20.120.310">
    <property type="entry name" value="ERV/ALR sulfhydryl oxidase domain"/>
    <property type="match status" value="1"/>
</dbReference>
<dbReference type="Gene3D" id="3.40.30.10">
    <property type="entry name" value="Glutaredoxin"/>
    <property type="match status" value="2"/>
</dbReference>
<keyword evidence="15" id="KW-1185">Reference proteome</keyword>
<gene>
    <name evidence="14" type="ORF">DGYR_LOCUS2811</name>
</gene>
<dbReference type="AlphaFoldDB" id="A0A7I8VC22"/>
<dbReference type="PROSITE" id="PS00194">
    <property type="entry name" value="THIOREDOXIN_1"/>
    <property type="match status" value="1"/>
</dbReference>
<evidence type="ECO:0000259" key="12">
    <source>
        <dbReference type="PROSITE" id="PS51324"/>
    </source>
</evidence>
<dbReference type="Pfam" id="PF00085">
    <property type="entry name" value="Thioredoxin"/>
    <property type="match status" value="1"/>
</dbReference>
<dbReference type="Pfam" id="PF04777">
    <property type="entry name" value="Evr1_Alr"/>
    <property type="match status" value="1"/>
</dbReference>
<dbReference type="SUPFAM" id="SSF69000">
    <property type="entry name" value="FAD-dependent thiol oxidase"/>
    <property type="match status" value="1"/>
</dbReference>
<dbReference type="InterPro" id="IPR042568">
    <property type="entry name" value="QSOX_FAD-bd_sf"/>
</dbReference>
<evidence type="ECO:0000256" key="7">
    <source>
        <dbReference type="ARBA" id="ARBA00023157"/>
    </source>
</evidence>
<evidence type="ECO:0000256" key="2">
    <source>
        <dbReference type="ARBA" id="ARBA00006041"/>
    </source>
</evidence>
<evidence type="ECO:0000313" key="15">
    <source>
        <dbReference type="Proteomes" id="UP000549394"/>
    </source>
</evidence>
<dbReference type="SUPFAM" id="SSF52833">
    <property type="entry name" value="Thioredoxin-like"/>
    <property type="match status" value="1"/>
</dbReference>
<dbReference type="PROSITE" id="PS51324">
    <property type="entry name" value="ERV_ALR"/>
    <property type="match status" value="1"/>
</dbReference>
<dbReference type="Proteomes" id="UP000549394">
    <property type="component" value="Unassembled WGS sequence"/>
</dbReference>
<name>A0A7I8VC22_9ANNE</name>
<evidence type="ECO:0000256" key="5">
    <source>
        <dbReference type="ARBA" id="ARBA00022827"/>
    </source>
</evidence>
<dbReference type="Gene3D" id="1.20.120.1960">
    <property type="entry name" value="QSOX sulfhydryl oxidase domain"/>
    <property type="match status" value="1"/>
</dbReference>
<keyword evidence="3 10" id="KW-0285">Flavoprotein</keyword>
<dbReference type="InterPro" id="IPR017905">
    <property type="entry name" value="ERV/ALR_sulphydryl_oxidase"/>
</dbReference>
<dbReference type="InterPro" id="IPR013766">
    <property type="entry name" value="Thioredoxin_domain"/>
</dbReference>
<dbReference type="Pfam" id="PF18371">
    <property type="entry name" value="FAD_SOX"/>
    <property type="match status" value="1"/>
</dbReference>
<dbReference type="InterPro" id="IPR039798">
    <property type="entry name" value="Sulfhydryl_oxidase"/>
</dbReference>
<evidence type="ECO:0000256" key="3">
    <source>
        <dbReference type="ARBA" id="ARBA00022630"/>
    </source>
</evidence>
<dbReference type="PANTHER" id="PTHR22897:SF8">
    <property type="entry name" value="SULFHYDRYL OXIDASE"/>
    <property type="match status" value="1"/>
</dbReference>
<keyword evidence="6 10" id="KW-0560">Oxidoreductase</keyword>
<evidence type="ECO:0000313" key="14">
    <source>
        <dbReference type="EMBL" id="CAD5113897.1"/>
    </source>
</evidence>
<dbReference type="PROSITE" id="PS51352">
    <property type="entry name" value="THIOREDOXIN_2"/>
    <property type="match status" value="1"/>
</dbReference>
<protein>
    <recommendedName>
        <fullName evidence="10">Sulfhydryl oxidase</fullName>
        <ecNumber evidence="10">1.8.3.2</ecNumber>
    </recommendedName>
</protein>
<evidence type="ECO:0000256" key="11">
    <source>
        <dbReference type="SAM" id="SignalP"/>
    </source>
</evidence>
<comment type="similarity">
    <text evidence="2">Belongs to the quiescin-sulfhydryl oxidase (QSOX) family.</text>
</comment>
<keyword evidence="5 10" id="KW-0274">FAD</keyword>
<feature type="chain" id="PRO_5029501615" description="Sulfhydryl oxidase" evidence="11">
    <location>
        <begin position="23"/>
        <end position="567"/>
    </location>
</feature>
<accession>A0A7I8VC22</accession>
<dbReference type="GO" id="GO:0016971">
    <property type="term" value="F:flavin-dependent sulfhydryl oxidase activity"/>
    <property type="evidence" value="ECO:0007669"/>
    <property type="project" value="InterPro"/>
</dbReference>